<dbReference type="EnsemblMetazoa" id="XM_019897875.1">
    <property type="protein sequence ID" value="XP_019753434.1"/>
    <property type="gene ID" value="LOC109532810"/>
</dbReference>
<evidence type="ECO:0000313" key="1">
    <source>
        <dbReference type="EnsemblMetazoa" id="XP_019772933.1"/>
    </source>
</evidence>
<sequence>MNMRPILLDAKILKDMSEVTDKWGKDVQQMQKDVVKKHHMKQHQKEQILYKTMRESRLSDAWESLCEMKYIARCSERLFRITSNFNIQAQINRSLQVDQSHGQMHRTFPSNISISCMQNQHITIRHEAHEEMSRTTKPIMVSPTLSETSVPDEDTNYLQGEYPVEGHLKCSSHVSEETRANRS</sequence>
<keyword evidence="2" id="KW-1185">Reference proteome</keyword>
<evidence type="ECO:0000313" key="2">
    <source>
        <dbReference type="Proteomes" id="UP000019118"/>
    </source>
</evidence>
<accession>A0AAR5QI75</accession>
<reference evidence="2" key="1">
    <citation type="journal article" date="2013" name="Genome Biol.">
        <title>Draft genome of the mountain pine beetle, Dendroctonus ponderosae Hopkins, a major forest pest.</title>
        <authorList>
            <person name="Keeling C.I."/>
            <person name="Yuen M.M."/>
            <person name="Liao N.Y."/>
            <person name="Docking T.R."/>
            <person name="Chan S.K."/>
            <person name="Taylor G.A."/>
            <person name="Palmquist D.L."/>
            <person name="Jackman S.D."/>
            <person name="Nguyen A."/>
            <person name="Li M."/>
            <person name="Henderson H."/>
            <person name="Janes J.K."/>
            <person name="Zhao Y."/>
            <person name="Pandoh P."/>
            <person name="Moore R."/>
            <person name="Sperling F.A."/>
            <person name="Huber D.P."/>
            <person name="Birol I."/>
            <person name="Jones S.J."/>
            <person name="Bohlmann J."/>
        </authorList>
    </citation>
    <scope>NUCLEOTIDE SEQUENCE</scope>
</reference>
<organism evidence="1 2">
    <name type="scientific">Dendroctonus ponderosae</name>
    <name type="common">Mountain pine beetle</name>
    <dbReference type="NCBI Taxonomy" id="77166"/>
    <lineage>
        <taxon>Eukaryota</taxon>
        <taxon>Metazoa</taxon>
        <taxon>Ecdysozoa</taxon>
        <taxon>Arthropoda</taxon>
        <taxon>Hexapoda</taxon>
        <taxon>Insecta</taxon>
        <taxon>Pterygota</taxon>
        <taxon>Neoptera</taxon>
        <taxon>Endopterygota</taxon>
        <taxon>Coleoptera</taxon>
        <taxon>Polyphaga</taxon>
        <taxon>Cucujiformia</taxon>
        <taxon>Curculionidae</taxon>
        <taxon>Scolytinae</taxon>
        <taxon>Dendroctonus</taxon>
    </lineage>
</organism>
<dbReference type="EnsemblMetazoa" id="XM_019917374.1">
    <property type="protein sequence ID" value="XP_019772933.1"/>
    <property type="gene ID" value="LOC109546415"/>
</dbReference>
<dbReference type="AlphaFoldDB" id="A0AAR5QI75"/>
<name>A0AAR5QI75_DENPD</name>
<proteinExistence type="predicted"/>
<protein>
    <submittedName>
        <fullName evidence="1">Uncharacterized protein</fullName>
    </submittedName>
</protein>
<reference evidence="1" key="2">
    <citation type="submission" date="2024-08" db="UniProtKB">
        <authorList>
            <consortium name="EnsemblMetazoa"/>
        </authorList>
    </citation>
    <scope>IDENTIFICATION</scope>
</reference>
<dbReference type="Proteomes" id="UP000019118">
    <property type="component" value="Unassembled WGS sequence"/>
</dbReference>